<dbReference type="EMBL" id="OZ075146">
    <property type="protein sequence ID" value="CAL5053543.1"/>
    <property type="molecule type" value="Genomic_DNA"/>
</dbReference>
<evidence type="ECO:0000313" key="5">
    <source>
        <dbReference type="Proteomes" id="UP001497457"/>
    </source>
</evidence>
<evidence type="ECO:0000256" key="1">
    <source>
        <dbReference type="ARBA" id="ARBA00022679"/>
    </source>
</evidence>
<dbReference type="Proteomes" id="UP001497457">
    <property type="component" value="Chromosome 36b"/>
</dbReference>
<keyword evidence="5" id="KW-1185">Reference proteome</keyword>
<accession>A0ABC9GZ98</accession>
<proteinExistence type="predicted"/>
<evidence type="ECO:0000313" key="3">
    <source>
        <dbReference type="EMBL" id="CAL5053543.1"/>
    </source>
</evidence>
<keyword evidence="2" id="KW-0012">Acyltransferase</keyword>
<dbReference type="AlphaFoldDB" id="A0ABC9GZ98"/>
<reference evidence="4 5" key="1">
    <citation type="submission" date="2024-10" db="EMBL/GenBank/DDBJ databases">
        <authorList>
            <person name="Ryan C."/>
        </authorList>
    </citation>
    <scope>NUCLEOTIDE SEQUENCE [LARGE SCALE GENOMIC DNA]</scope>
</reference>
<dbReference type="Proteomes" id="UP001497457">
    <property type="component" value="Unassembled WGS sequence"/>
</dbReference>
<name>A0ABC9GZ98_9POAL</name>
<dbReference type="Pfam" id="PF02458">
    <property type="entry name" value="Transferase"/>
    <property type="match status" value="1"/>
</dbReference>
<dbReference type="GO" id="GO:0016747">
    <property type="term" value="F:acyltransferase activity, transferring groups other than amino-acyl groups"/>
    <property type="evidence" value="ECO:0007669"/>
    <property type="project" value="UniProtKB-ARBA"/>
</dbReference>
<keyword evidence="1" id="KW-0808">Transferase</keyword>
<protein>
    <submittedName>
        <fullName evidence="4">Uncharacterized protein</fullName>
    </submittedName>
</protein>
<organism evidence="4 5">
    <name type="scientific">Urochloa decumbens</name>
    <dbReference type="NCBI Taxonomy" id="240449"/>
    <lineage>
        <taxon>Eukaryota</taxon>
        <taxon>Viridiplantae</taxon>
        <taxon>Streptophyta</taxon>
        <taxon>Embryophyta</taxon>
        <taxon>Tracheophyta</taxon>
        <taxon>Spermatophyta</taxon>
        <taxon>Magnoliopsida</taxon>
        <taxon>Liliopsida</taxon>
        <taxon>Poales</taxon>
        <taxon>Poaceae</taxon>
        <taxon>PACMAD clade</taxon>
        <taxon>Panicoideae</taxon>
        <taxon>Panicodae</taxon>
        <taxon>Paniceae</taxon>
        <taxon>Melinidinae</taxon>
        <taxon>Urochloa</taxon>
    </lineage>
</organism>
<evidence type="ECO:0000313" key="4">
    <source>
        <dbReference type="EMBL" id="CAM0147027.1"/>
    </source>
</evidence>
<dbReference type="PANTHER" id="PTHR31625">
    <property type="match status" value="1"/>
</dbReference>
<dbReference type="InterPro" id="IPR023213">
    <property type="entry name" value="CAT-like_dom_sf"/>
</dbReference>
<dbReference type="EMBL" id="CAXIPR030000784">
    <property type="protein sequence ID" value="CAM0147027.1"/>
    <property type="molecule type" value="Genomic_DNA"/>
</dbReference>
<evidence type="ECO:0000256" key="2">
    <source>
        <dbReference type="ARBA" id="ARBA00023315"/>
    </source>
</evidence>
<dbReference type="InterPro" id="IPR051504">
    <property type="entry name" value="Plant_metabolite_acyltrans"/>
</dbReference>
<sequence>MSSQVRVLHISHVRPVQTAGLSPPLQVEHKLSFLDVLQIRRTIQRLFFFDGPDLPPFPSVVTALRSSLAATLAAFVPLAGELSYRPDTGDVVIDSSSSSGVKFVEAEFAGGADAMRRLAREDAHDVEAFARLVPALGAGSLPAPVLAVQVTRPADGGAAVAVGVSIQHAVADGHAVWQFLGTWSAVSREGPASLAAAAPGFVQPTFDRAGIRHPKSDELAREMLSKVAPALPMLRSTSSSKPAEIVQQSTRTFLLRADEILSLKQHILEQSRTLNRGGEPCNPPSTYVAVTSLAWASIVRAKHLTMRDADDAHLVIGADCRNRLRPPLGDGFFGNCVKACYARAGAGELRGEAGVARAAAAIRAAIHAGLDEDLEGGPLADAEGWTAAYAAIPKERVVAVASSNRFMAYETDFGWGAPSRVEMASSFAAQMVALLGARDGAVQVSVALDAAAMGDFAANFVVPAPVSAADTVAAAVVLQ</sequence>
<dbReference type="Gene3D" id="3.30.559.10">
    <property type="entry name" value="Chloramphenicol acetyltransferase-like domain"/>
    <property type="match status" value="2"/>
</dbReference>
<gene>
    <name evidence="4" type="ORF">URODEC1_LOCUS120530</name>
    <name evidence="3" type="ORF">URODEC1_LOCUS93299</name>
</gene>